<dbReference type="RefSeq" id="WP_322409608.1">
    <property type="nucleotide sequence ID" value="NZ_CP139779.1"/>
</dbReference>
<accession>A0ABZ0VCF1</accession>
<sequence length="723" mass="78230">MDRLWWIRVIAGSRLVDADYYRAQRGWQVGGVARATLDYVWSGFREGVSPNPLFDEHHAGAGLPDEGRVPALYAYLVSDRRTVSVHPWWDAPEHGEDDSLGALEQVWASSTDPTIVAHIAGRSIPVSISEWRRLVLSAFSGATNAVGAPFRVRNLIVRSIRSGGIDEYAKVAAALDVASSECAVRLICLDPTPSTWSAAALAAALVPETEIVRTSSPAISARDLLISLADRVEQTVVLTDPRAVLGPRDYRELLDHGADELVAPVMLAVDGTIDSVGAVPVSDAGREGIARLLAGHPTEDLAGLGGRAMRVPLLTGSTLAVPAGLLRSFDESPWKVENLGQGLSVAAHRIGVPVTVLTSMTTRLDDAGTEWDESGDVGPSSDIPVDREAATAFFEAAGFTLEGWTWSSTGAARPRLRRVSDAQRWAIKTCAPAGPKGEVWGDTHFARGLANALRRLGHEVVVDAFDAANRPTTYLDDVHVVIRGPRPITPPQNGVRVEWIISHPDEITRDELARFDLRFAVSPGWAERVTAEWGVLVNPLLEATDADLFAPRGHARGDDIVFVGTARGIPRPSVVAPINAGLKVMVYGPDWRGFIPASAIAANTIPNRDLSERYETAKVVLNDHWPAMRREGFMAMRPFDVVAAGGRVISESVPLLRDVFEGAVVEYEDVDQLIELLQGDIDALFPAESELRAIAQRVRVHHSFDARAADLDAAVRHFTNSAR</sequence>
<dbReference type="EMBL" id="CP139779">
    <property type="protein sequence ID" value="WQB69487.1"/>
    <property type="molecule type" value="Genomic_DNA"/>
</dbReference>
<protein>
    <submittedName>
        <fullName evidence="2">Glycosyltransferase</fullName>
    </submittedName>
</protein>
<evidence type="ECO:0000313" key="3">
    <source>
        <dbReference type="Proteomes" id="UP001324533"/>
    </source>
</evidence>
<organism evidence="2 3">
    <name type="scientific">Microbacterium invictum</name>
    <dbReference type="NCBI Taxonomy" id="515415"/>
    <lineage>
        <taxon>Bacteria</taxon>
        <taxon>Bacillati</taxon>
        <taxon>Actinomycetota</taxon>
        <taxon>Actinomycetes</taxon>
        <taxon>Micrococcales</taxon>
        <taxon>Microbacteriaceae</taxon>
        <taxon>Microbacterium</taxon>
    </lineage>
</organism>
<feature type="domain" description="Spore protein YkvP/CgeB glycosyl transferase-like" evidence="1">
    <location>
        <begin position="576"/>
        <end position="711"/>
    </location>
</feature>
<reference evidence="2 3" key="1">
    <citation type="submission" date="2023-06" db="EMBL/GenBank/DDBJ databases">
        <title>Rock-solubilizing bacteria, Microbacterium invictum, promotes re-establishment of vegetation in rocky wasteland by accelerating rock bio-weathering and reshaping soil bacterial community.</title>
        <authorList>
            <person name="Liu C."/>
        </authorList>
    </citation>
    <scope>NUCLEOTIDE SEQUENCE [LARGE SCALE GENOMIC DNA]</scope>
    <source>
        <strain evidence="2 3">X-18</strain>
    </source>
</reference>
<keyword evidence="3" id="KW-1185">Reference proteome</keyword>
<gene>
    <name evidence="2" type="ORF">T9R20_12365</name>
</gene>
<dbReference type="InterPro" id="IPR055259">
    <property type="entry name" value="YkvP/CgeB_Glyco_trans-like"/>
</dbReference>
<proteinExistence type="predicted"/>
<evidence type="ECO:0000313" key="2">
    <source>
        <dbReference type="EMBL" id="WQB69487.1"/>
    </source>
</evidence>
<evidence type="ECO:0000259" key="1">
    <source>
        <dbReference type="Pfam" id="PF13524"/>
    </source>
</evidence>
<dbReference type="Proteomes" id="UP001324533">
    <property type="component" value="Chromosome"/>
</dbReference>
<dbReference type="Pfam" id="PF13524">
    <property type="entry name" value="Glyco_trans_1_2"/>
    <property type="match status" value="1"/>
</dbReference>
<name>A0ABZ0VCF1_9MICO</name>